<evidence type="ECO:0000256" key="1">
    <source>
        <dbReference type="ARBA" id="ARBA00022801"/>
    </source>
</evidence>
<dbReference type="EMBL" id="JAAIWM010000004">
    <property type="protein sequence ID" value="NEY72703.1"/>
    <property type="molecule type" value="Genomic_DNA"/>
</dbReference>
<dbReference type="GO" id="GO:0016020">
    <property type="term" value="C:membrane"/>
    <property type="evidence" value="ECO:0007669"/>
    <property type="project" value="TreeGrafter"/>
</dbReference>
<feature type="domain" description="AB hydrolase-1" evidence="2">
    <location>
        <begin position="21"/>
        <end position="122"/>
    </location>
</feature>
<dbReference type="PANTHER" id="PTHR43798:SF31">
    <property type="entry name" value="AB HYDROLASE SUPERFAMILY PROTEIN YCLE"/>
    <property type="match status" value="1"/>
</dbReference>
<protein>
    <submittedName>
        <fullName evidence="3">Alpha/beta hydrolase</fullName>
    </submittedName>
</protein>
<dbReference type="Proteomes" id="UP000481043">
    <property type="component" value="Unassembled WGS sequence"/>
</dbReference>
<keyword evidence="4" id="KW-1185">Reference proteome</keyword>
<dbReference type="GO" id="GO:0016787">
    <property type="term" value="F:hydrolase activity"/>
    <property type="evidence" value="ECO:0007669"/>
    <property type="project" value="UniProtKB-KW"/>
</dbReference>
<dbReference type="InterPro" id="IPR000073">
    <property type="entry name" value="AB_hydrolase_1"/>
</dbReference>
<evidence type="ECO:0000313" key="4">
    <source>
        <dbReference type="Proteomes" id="UP000481043"/>
    </source>
</evidence>
<dbReference type="InterPro" id="IPR050266">
    <property type="entry name" value="AB_hydrolase_sf"/>
</dbReference>
<proteinExistence type="predicted"/>
<dbReference type="PANTHER" id="PTHR43798">
    <property type="entry name" value="MONOACYLGLYCEROL LIPASE"/>
    <property type="match status" value="1"/>
</dbReference>
<dbReference type="Gene3D" id="3.40.50.1820">
    <property type="entry name" value="alpha/beta hydrolase"/>
    <property type="match status" value="1"/>
</dbReference>
<gene>
    <name evidence="3" type="ORF">G4D63_13280</name>
</gene>
<keyword evidence="1 3" id="KW-0378">Hydrolase</keyword>
<sequence>MQVVTINNEQIAYEDIGSGEPIIFIHPPGMGRVVFEKQKPLSNQYRMIIPDLVGQGDSTFDGKSSISVKRFAKDIIELMDVLRIQKAVIFGYSAGGIITQFLGIHYPERIRALIISGAYPIVDNFTLKTEHQLGVYAIKKSKKFLSSVLAVSHTKNKVFRKNLKNHMMKSNSDVWGKYYIESLKFNCKNEINKIQMPVLILYGSKADYINMYNKFYKKHLPSLRVHFVQNESHQIPTRRSEEVNKVAISFLDELKE</sequence>
<dbReference type="InterPro" id="IPR029058">
    <property type="entry name" value="AB_hydrolase_fold"/>
</dbReference>
<evidence type="ECO:0000259" key="2">
    <source>
        <dbReference type="Pfam" id="PF00561"/>
    </source>
</evidence>
<accession>A0A6M0Q8U7</accession>
<dbReference type="RefSeq" id="WP_163180153.1">
    <property type="nucleotide sequence ID" value="NZ_JAAIWM010000004.1"/>
</dbReference>
<evidence type="ECO:0000313" key="3">
    <source>
        <dbReference type="EMBL" id="NEY72703.1"/>
    </source>
</evidence>
<reference evidence="3 4" key="1">
    <citation type="submission" date="2020-02" db="EMBL/GenBank/DDBJ databases">
        <title>Bacillus aquiflavi sp. nov., isolated from yellow water of strong flavor Chinese baijiu in Yibin region of China.</title>
        <authorList>
            <person name="Xie J."/>
        </authorList>
    </citation>
    <scope>NUCLEOTIDE SEQUENCE [LARGE SCALE GENOMIC DNA]</scope>
    <source>
        <strain evidence="3 4">SA4</strain>
    </source>
</reference>
<name>A0A6M0Q8U7_9BACI</name>
<dbReference type="PRINTS" id="PR00111">
    <property type="entry name" value="ABHYDROLASE"/>
</dbReference>
<dbReference type="Pfam" id="PF00561">
    <property type="entry name" value="Abhydrolase_1"/>
    <property type="match status" value="1"/>
</dbReference>
<dbReference type="AlphaFoldDB" id="A0A6M0Q8U7"/>
<dbReference type="SUPFAM" id="SSF53474">
    <property type="entry name" value="alpha/beta-Hydrolases"/>
    <property type="match status" value="1"/>
</dbReference>
<organism evidence="3 4">
    <name type="scientific">Bacillus mesophilus</name>
    <dbReference type="NCBI Taxonomy" id="1808955"/>
    <lineage>
        <taxon>Bacteria</taxon>
        <taxon>Bacillati</taxon>
        <taxon>Bacillota</taxon>
        <taxon>Bacilli</taxon>
        <taxon>Bacillales</taxon>
        <taxon>Bacillaceae</taxon>
        <taxon>Bacillus</taxon>
    </lineage>
</organism>
<comment type="caution">
    <text evidence="3">The sequence shown here is derived from an EMBL/GenBank/DDBJ whole genome shotgun (WGS) entry which is preliminary data.</text>
</comment>